<dbReference type="STRING" id="1123014.SAMN02745746_01033"/>
<dbReference type="PANTHER" id="PTHR33449:SF1">
    <property type="entry name" value="NUCLEOID-ASSOCIATED PROTEIN YBAB"/>
    <property type="match status" value="1"/>
</dbReference>
<dbReference type="EMBL" id="FXAG01000004">
    <property type="protein sequence ID" value="SMF06614.1"/>
    <property type="molecule type" value="Genomic_DNA"/>
</dbReference>
<dbReference type="InterPro" id="IPR004401">
    <property type="entry name" value="YbaB/EbfC"/>
</dbReference>
<keyword evidence="2 4" id="KW-0963">Cytoplasm</keyword>
<evidence type="ECO:0000256" key="1">
    <source>
        <dbReference type="ARBA" id="ARBA00011738"/>
    </source>
</evidence>
<dbReference type="RefSeq" id="WP_085275362.1">
    <property type="nucleotide sequence ID" value="NZ_FXAG01000004.1"/>
</dbReference>
<name>A0A1Y6BF90_9NEIS</name>
<accession>A0A1Y6BF90</accession>
<evidence type="ECO:0000256" key="5">
    <source>
        <dbReference type="SAM" id="Coils"/>
    </source>
</evidence>
<evidence type="ECO:0000256" key="3">
    <source>
        <dbReference type="ARBA" id="ARBA00023125"/>
    </source>
</evidence>
<dbReference type="GO" id="GO:0005829">
    <property type="term" value="C:cytosol"/>
    <property type="evidence" value="ECO:0007669"/>
    <property type="project" value="TreeGrafter"/>
</dbReference>
<comment type="subcellular location">
    <subcellularLocation>
        <location evidence="4">Cytoplasm</location>
        <location evidence="4">Nucleoid</location>
    </subcellularLocation>
</comment>
<dbReference type="InterPro" id="IPR036894">
    <property type="entry name" value="YbaB-like_sf"/>
</dbReference>
<dbReference type="Proteomes" id="UP000192920">
    <property type="component" value="Unassembled WGS sequence"/>
</dbReference>
<dbReference type="GO" id="GO:0003677">
    <property type="term" value="F:DNA binding"/>
    <property type="evidence" value="ECO:0007669"/>
    <property type="project" value="UniProtKB-UniRule"/>
</dbReference>
<keyword evidence="5" id="KW-0175">Coiled coil</keyword>
<keyword evidence="3 4" id="KW-0238">DNA-binding</keyword>
<comment type="function">
    <text evidence="4">Binds to DNA and alters its conformation. May be involved in regulation of gene expression, nucleoid organization and DNA protection.</text>
</comment>
<organism evidence="6 7">
    <name type="scientific">Pseudogulbenkiania subflava DSM 22618</name>
    <dbReference type="NCBI Taxonomy" id="1123014"/>
    <lineage>
        <taxon>Bacteria</taxon>
        <taxon>Pseudomonadati</taxon>
        <taxon>Pseudomonadota</taxon>
        <taxon>Betaproteobacteria</taxon>
        <taxon>Neisseriales</taxon>
        <taxon>Chromobacteriaceae</taxon>
        <taxon>Pseudogulbenkiania</taxon>
    </lineage>
</organism>
<protein>
    <recommendedName>
        <fullName evidence="4">Nucleoid-associated protein SAMN02745746_01033</fullName>
    </recommendedName>
</protein>
<feature type="coiled-coil region" evidence="5">
    <location>
        <begin position="7"/>
        <end position="34"/>
    </location>
</feature>
<dbReference type="FunFam" id="3.30.1310.10:FF:000001">
    <property type="entry name" value="Nucleoid-associated protein YbaB"/>
    <property type="match status" value="1"/>
</dbReference>
<dbReference type="HAMAP" id="MF_00274">
    <property type="entry name" value="DNA_YbaB_EbfC"/>
    <property type="match status" value="1"/>
</dbReference>
<dbReference type="Gene3D" id="3.30.1310.10">
    <property type="entry name" value="Nucleoid-associated protein YbaB-like domain"/>
    <property type="match status" value="1"/>
</dbReference>
<sequence length="112" mass="12081">MFGKGGIAGLMKQAQQMQENMKKAQEELGKVEVEGQSGAGLVKVVMTCQHDVKRVAIDDSLLEDAKDDKEMLEDLIAAAVNDAVRKVESTTQDKMSGFTAGLNLPPGMKLPF</sequence>
<proteinExistence type="inferred from homology"/>
<evidence type="ECO:0000313" key="6">
    <source>
        <dbReference type="EMBL" id="SMF06614.1"/>
    </source>
</evidence>
<dbReference type="PANTHER" id="PTHR33449">
    <property type="entry name" value="NUCLEOID-ASSOCIATED PROTEIN YBAB"/>
    <property type="match status" value="1"/>
</dbReference>
<keyword evidence="7" id="KW-1185">Reference proteome</keyword>
<evidence type="ECO:0000256" key="4">
    <source>
        <dbReference type="HAMAP-Rule" id="MF_00274"/>
    </source>
</evidence>
<comment type="subunit">
    <text evidence="1 4">Homodimer.</text>
</comment>
<dbReference type="PIRSF" id="PIRSF004555">
    <property type="entry name" value="UCP004555"/>
    <property type="match status" value="1"/>
</dbReference>
<reference evidence="7" key="1">
    <citation type="submission" date="2017-04" db="EMBL/GenBank/DDBJ databases">
        <authorList>
            <person name="Varghese N."/>
            <person name="Submissions S."/>
        </authorList>
    </citation>
    <scope>NUCLEOTIDE SEQUENCE [LARGE SCALE GENOMIC DNA]</scope>
    <source>
        <strain evidence="7">DSM 22618</strain>
    </source>
</reference>
<dbReference type="AlphaFoldDB" id="A0A1Y6BF90"/>
<dbReference type="GO" id="GO:0043590">
    <property type="term" value="C:bacterial nucleoid"/>
    <property type="evidence" value="ECO:0007669"/>
    <property type="project" value="UniProtKB-UniRule"/>
</dbReference>
<dbReference type="Pfam" id="PF02575">
    <property type="entry name" value="YbaB_DNA_bd"/>
    <property type="match status" value="1"/>
</dbReference>
<dbReference type="SUPFAM" id="SSF82607">
    <property type="entry name" value="YbaB-like"/>
    <property type="match status" value="1"/>
</dbReference>
<gene>
    <name evidence="6" type="ORF">SAMN02745746_01033</name>
</gene>
<evidence type="ECO:0000256" key="2">
    <source>
        <dbReference type="ARBA" id="ARBA00022490"/>
    </source>
</evidence>
<comment type="similarity">
    <text evidence="4">Belongs to the YbaB/EbfC family.</text>
</comment>
<evidence type="ECO:0000313" key="7">
    <source>
        <dbReference type="Proteomes" id="UP000192920"/>
    </source>
</evidence>
<dbReference type="NCBIfam" id="TIGR00103">
    <property type="entry name" value="DNA_YbaB_EbfC"/>
    <property type="match status" value="1"/>
</dbReference>